<dbReference type="Gene3D" id="3.40.50.300">
    <property type="entry name" value="P-loop containing nucleotide triphosphate hydrolases"/>
    <property type="match status" value="2"/>
</dbReference>
<name>A0A2P4Y1Q3_9STRA</name>
<reference evidence="1 2" key="1">
    <citation type="journal article" date="2017" name="Genome Biol. Evol.">
        <title>Phytophthora megakarya and P. palmivora, closely related causal agents of cacao black pod rot, underwent increases in genome sizes and gene numbers by different mechanisms.</title>
        <authorList>
            <person name="Ali S.S."/>
            <person name="Shao J."/>
            <person name="Lary D.J."/>
            <person name="Kronmiller B."/>
            <person name="Shen D."/>
            <person name="Strem M.D."/>
            <person name="Amoako-Attah I."/>
            <person name="Akrofi A.Y."/>
            <person name="Begoude B.A."/>
            <person name="Ten Hoopen G.M."/>
            <person name="Coulibaly K."/>
            <person name="Kebe B.I."/>
            <person name="Melnick R.L."/>
            <person name="Guiltinan M.J."/>
            <person name="Tyler B.M."/>
            <person name="Meinhardt L.W."/>
            <person name="Bailey B.A."/>
        </authorList>
    </citation>
    <scope>NUCLEOTIDE SEQUENCE [LARGE SCALE GENOMIC DNA]</scope>
    <source>
        <strain evidence="2">sbr112.9</strain>
    </source>
</reference>
<keyword evidence="2" id="KW-1185">Reference proteome</keyword>
<dbReference type="GO" id="GO:0060294">
    <property type="term" value="P:cilium movement involved in cell motility"/>
    <property type="evidence" value="ECO:0007669"/>
    <property type="project" value="TreeGrafter"/>
</dbReference>
<gene>
    <name evidence="1" type="ORF">PHPALM_11665</name>
</gene>
<organism evidence="1 2">
    <name type="scientific">Phytophthora palmivora</name>
    <dbReference type="NCBI Taxonomy" id="4796"/>
    <lineage>
        <taxon>Eukaryota</taxon>
        <taxon>Sar</taxon>
        <taxon>Stramenopiles</taxon>
        <taxon>Oomycota</taxon>
        <taxon>Peronosporomycetes</taxon>
        <taxon>Peronosporales</taxon>
        <taxon>Peronosporaceae</taxon>
        <taxon>Phytophthora</taxon>
    </lineage>
</organism>
<sequence length="2637" mass="298307">MMQVFSGRPEEDVLYLIHCKQPPCGFRNVYWLTFTDEGTVLRNDNEAFEYFTLGSHGLTRFKGGQGVEFSDLDGWIDEKRAFDHMTSMKGLGRIQQMIFFFSWKRRTVQRRLYRVRERLACSLFTCHPVARSLLMDVRDICAEIENEAKCEYVDTDTTYTLDILARIHQERVRVVKTSITKKIQSLCVAIDNVTRGIPRYREGQGCSYITTDHDAFSKALQLSSLRDRMFTFLRLIDCHVSEAVYQHVTLVVQDLRVRICGDHLLMMENTDSTQFVGMKERRGKLLHSELAMVTTGVTSLAQTRERVTFAVQTQGSDALVVAIPGLYVSLEDDVNFEGDVNSSTMHVTPAKVEVLELVHTILMQYCAALDELPRVLTDKHFQYVLTPFVPSVRHDFGESLLKASHLVLKSYEPDLREMRSSLDMQFRRIGILQQEHLRCIRAVRVAERESPVETTRRNSITALCESDEEDGQLPELPDLSSSAVAYELAQKTWGRFAQYANNAAPILQVGYLLLDQRSFVDRLRRHVSMRVAEMDDSLPLIYQRFLTSLLNDVDGRIEKITKIPTNLAEANMWLAQVTSMMSTHPFRQRLDTKMDNLARLRELIKERGLISLESEIQDSIRNLELTWESVIETLLMCLARVEERGSEHRRSVQDVITKAEEFISDQMQVIIETFEELPSGCEENEDEGTGIIDNKLSQTDNLEEDMVQQLEDLVVMDVERKNVVLQFEEYDREHREIMDMSPLQHAPWISSNSNSNNLSAASLADKLASELLLLYIITALELRHWFKSWKKLHEKWLETPLTCLHPGTMINRIKQFRRRLVYASSRLSRLSSVLLQILPVEQISQSTQQAENEGQIEWAYFARKDFELIRVFDSSIEEMLDCNRIFQAISGGAFSEARWAAMNQLLNVHVGPNDTNRGGHLTLRLMKDKCGPSQMEAFFDVCDECIVEAKLHVKLEQTRQRLRRIELRVVEVNYSVQCDGVPEALALLDEIAVDLKLCLFDQNTELQHCLELRAELERKVAVCEHIMSYQKHWRLRCEASKLHELDEFFSKRFSGSGSDFALPRSLKSQHKTGLKQEQIVWQAFLDASHAWSDRLRRLFFVNPQQHKEEQMRTNPRSLLGRKSVVAVVSATPAPVALLRRLTKSMDCTLDNVMESFEGFDFESNFAACERGIELVQNYLEVLREKTPRIYCLDETSMLRLLMRDSDMKQLHQSLAICFPRVHRFAISLAANRVGSTIEMFEESETASYGKPERASKTNGTIVILGIEGMHNNDSKVERSGHFRLPVAKIGRLTFWFTRLEEEMSSMVLTDLKRALEWATHDFDSSDFAAYDTFLPQSIVIARGLQFTFEMNRVLRSDQHEGICHQLNQLRVNVRTRLDGLVATRRTGKTASSSVRLENMILLSAMQSEVVNHVTDLIVQGRQEDAMFFWNMQFQTRAFAEIISTTGSTAQPNTGKHLKVEKIELIPTNSNFLKATTSNHSGQSTSMSIPFGHEFVGWGRLAILSPFTQRCSYALFSALRMHQTALIVPYHDYPTGTDPTSWLWGISQMLLRPCIEFSCNLSAGATATHQLSDLMIATSRLNGFLIVRNLLQLSTALVSSVIERILQHFHQAIPVWNPNMHYQQYQSVTNSLVHSRHAGGIFYGASAIFIPLDSIDDLQRSKLVRSIRTQFRAVALSRPDITYIVECMLIADSYEVEQIRGLNVVQAFKAIDTGKAGPVCALNIELLIASVFQEAHRLREYYRVVWDLYPLTRDDSVVSQSHKANAVSSGLTLHEGQLVTKNKGEEEAVAAAVSIYLESAYGLPTDCEQFDMIMELWRALQTFPAALVYGSPGSGKTTCITVLHRSLMALELSEQSQENEAIGHNSSKVNSSSSLTQLIILNPQLLSLDQFYSHIAAACGNGDNGDRAHANSSKWILVDGDIDCGILDRLLESDNRACPSTSSLPSFSILYRRERSNVVSGDYSGPGHNPRLLFEVTTLANLSPSALRRCWALHVPKHYITVASIICAWRCRWENQLVFPPESRGFMAMTIVFKTVDVLVSTICIGFVIEETNRDQVADCGDVINTEGLRLGCLSLNHITQTALTLVSSCCFQNKSLLQELSYLRLVELVAFAVLWGFAGHLPDSCKVKLENYVRVKSKEHSETKHLAELTRGIMDGNNFEDVWDELQPRFATIQTMGSTNGVKYEAKIQSTINATRGQVLVLVPAATSLIRICTMLLYSSHSFLLVGPAASGKTSLLRWLIHRNRAAEAAEMKIETSFDDRHVHGILDWTNVPAAWFNPIDQHDASSRAKMREEAELFAGISRHSFVFFDDLDASGTIADTIQIQFVRMMLDHRSGYSTKHGGFQHVEKQIGAGMRLDTLEPGLSPTLKELVSVFRVRFQQYFEADVLQASTERRLSTKGDIGGGGQQLPLEEVILRASVDFAVEMTVLQQLGHTEHPCLYLFNLHHVNALLERTFVFAAGISGSTNAVSEGTTLVQLGKVHQSWLSELRNIFLSNCPMESSGVSPQVLNVSAAGDANGEDIQHKISTLLHHLSEKYFSVAFRGRSDQSILTSVESLHFLVRLAEHHVQAPLLQPRLIQLRELLNQHMTDANGISRRSSDQARGAYGGGNSTIPATDNLNKFGCSDWTQEQVKSTLL</sequence>
<comment type="caution">
    <text evidence="1">The sequence shown here is derived from an EMBL/GenBank/DDBJ whole genome shotgun (WGS) entry which is preliminary data.</text>
</comment>
<protein>
    <recommendedName>
        <fullName evidence="3">Dynein heavy chain</fullName>
    </recommendedName>
</protein>
<dbReference type="InterPro" id="IPR027417">
    <property type="entry name" value="P-loop_NTPase"/>
</dbReference>
<dbReference type="Proteomes" id="UP000237271">
    <property type="component" value="Unassembled WGS sequence"/>
</dbReference>
<dbReference type="GO" id="GO:0008569">
    <property type="term" value="F:minus-end-directed microtubule motor activity"/>
    <property type="evidence" value="ECO:0007669"/>
    <property type="project" value="TreeGrafter"/>
</dbReference>
<dbReference type="EMBL" id="NCKW01006422">
    <property type="protein sequence ID" value="POM71730.1"/>
    <property type="molecule type" value="Genomic_DNA"/>
</dbReference>
<evidence type="ECO:0000313" key="1">
    <source>
        <dbReference type="EMBL" id="POM71730.1"/>
    </source>
</evidence>
<dbReference type="PANTHER" id="PTHR10676">
    <property type="entry name" value="DYNEIN HEAVY CHAIN FAMILY PROTEIN"/>
    <property type="match status" value="1"/>
</dbReference>
<dbReference type="GO" id="GO:0051959">
    <property type="term" value="F:dynein light intermediate chain binding"/>
    <property type="evidence" value="ECO:0007669"/>
    <property type="project" value="InterPro"/>
</dbReference>
<dbReference type="GO" id="GO:0045505">
    <property type="term" value="F:dynein intermediate chain binding"/>
    <property type="evidence" value="ECO:0007669"/>
    <property type="project" value="InterPro"/>
</dbReference>
<accession>A0A2P4Y1Q3</accession>
<dbReference type="PANTHER" id="PTHR10676:SF359">
    <property type="entry name" value="DYNEIN HEAVY CHAIN DOMAIN-CONTAINING PROTEIN 1"/>
    <property type="match status" value="1"/>
</dbReference>
<proteinExistence type="predicted"/>
<evidence type="ECO:0000313" key="2">
    <source>
        <dbReference type="Proteomes" id="UP000237271"/>
    </source>
</evidence>
<dbReference type="InterPro" id="IPR026983">
    <property type="entry name" value="DHC"/>
</dbReference>
<evidence type="ECO:0008006" key="3">
    <source>
        <dbReference type="Google" id="ProtNLM"/>
    </source>
</evidence>
<dbReference type="OrthoDB" id="128380at2759"/>
<dbReference type="GO" id="GO:0097729">
    <property type="term" value="C:9+2 motile cilium"/>
    <property type="evidence" value="ECO:0007669"/>
    <property type="project" value="TreeGrafter"/>
</dbReference>
<dbReference type="GO" id="GO:0030286">
    <property type="term" value="C:dynein complex"/>
    <property type="evidence" value="ECO:0007669"/>
    <property type="project" value="InterPro"/>
</dbReference>